<sequence>MFVGVFRNVHSLQMQFFHYARQEKEKAVSECQLRYQALVKAAAGMRSSDTTTTATPTSLQSPSFSLNRSENLENGGGGRISCLDECFSSPSSSCEYGGNEDIEGGNLQRNDEQQQQQQNGARRKLYFSSGKFIFGIFLFFLIEKSWKVKGLERG</sequence>
<keyword evidence="3" id="KW-1185">Reference proteome</keyword>
<feature type="transmembrane region" description="Helical" evidence="2">
    <location>
        <begin position="125"/>
        <end position="142"/>
    </location>
</feature>
<evidence type="ECO:0000313" key="3">
    <source>
        <dbReference type="Proteomes" id="UP000887563"/>
    </source>
</evidence>
<keyword evidence="2" id="KW-0472">Membrane</keyword>
<dbReference type="Proteomes" id="UP000887563">
    <property type="component" value="Unplaced"/>
</dbReference>
<dbReference type="AlphaFoldDB" id="A0A914NAJ4"/>
<protein>
    <submittedName>
        <fullName evidence="4">Uncharacterized protein</fullName>
    </submittedName>
</protein>
<proteinExistence type="predicted"/>
<organism evidence="3 4">
    <name type="scientific">Meloidogyne incognita</name>
    <name type="common">Southern root-knot nematode worm</name>
    <name type="synonym">Oxyuris incognita</name>
    <dbReference type="NCBI Taxonomy" id="6306"/>
    <lineage>
        <taxon>Eukaryota</taxon>
        <taxon>Metazoa</taxon>
        <taxon>Ecdysozoa</taxon>
        <taxon>Nematoda</taxon>
        <taxon>Chromadorea</taxon>
        <taxon>Rhabditida</taxon>
        <taxon>Tylenchina</taxon>
        <taxon>Tylenchomorpha</taxon>
        <taxon>Tylenchoidea</taxon>
        <taxon>Meloidogynidae</taxon>
        <taxon>Meloidogyninae</taxon>
        <taxon>Meloidogyne</taxon>
        <taxon>Meloidogyne incognita group</taxon>
    </lineage>
</organism>
<name>A0A914NAJ4_MELIC</name>
<evidence type="ECO:0000256" key="1">
    <source>
        <dbReference type="SAM" id="MobiDB-lite"/>
    </source>
</evidence>
<feature type="compositionally biased region" description="Low complexity" evidence="1">
    <location>
        <begin position="47"/>
        <end position="63"/>
    </location>
</feature>
<accession>A0A914NAJ4</accession>
<evidence type="ECO:0000313" key="4">
    <source>
        <dbReference type="WBParaSite" id="Minc3s04535g36492"/>
    </source>
</evidence>
<keyword evidence="2" id="KW-1133">Transmembrane helix</keyword>
<feature type="region of interest" description="Disordered" evidence="1">
    <location>
        <begin position="46"/>
        <end position="72"/>
    </location>
</feature>
<reference evidence="4" key="1">
    <citation type="submission" date="2022-11" db="UniProtKB">
        <authorList>
            <consortium name="WormBaseParasite"/>
        </authorList>
    </citation>
    <scope>IDENTIFICATION</scope>
</reference>
<keyword evidence="2" id="KW-0812">Transmembrane</keyword>
<evidence type="ECO:0000256" key="2">
    <source>
        <dbReference type="SAM" id="Phobius"/>
    </source>
</evidence>
<dbReference type="WBParaSite" id="Minc3s04535g36492">
    <property type="protein sequence ID" value="Minc3s04535g36492"/>
    <property type="gene ID" value="Minc3s04535g36492"/>
</dbReference>
<feature type="region of interest" description="Disordered" evidence="1">
    <location>
        <begin position="89"/>
        <end position="118"/>
    </location>
</feature>